<proteinExistence type="predicted"/>
<sequence length="188" mass="21709">MAFSISGNGLKTKGLRTPNCSWIKNANDRFYSIDNGWERYMKASTEEIINGVKRINLSSPDFGINDILISLIVRFNTDIRLSKIFKKVNNNDVPSLFNDSDFVKHYTQRPHIENGLLKYNSWTVGAGRLPKIQSFDWRVYGSEGFNIITIPNPKPKLKIRFTRSNKPGYVNFVVKEQPELNEWEKVYG</sequence>
<evidence type="ECO:0000313" key="1">
    <source>
        <dbReference type="EMBL" id="QPB09200.1"/>
    </source>
</evidence>
<keyword evidence="2" id="KW-1185">Reference proteome</keyword>
<gene>
    <name evidence="1" type="ORF">CPT_Miami_105</name>
</gene>
<name>A0A873WCW5_9CAUD</name>
<dbReference type="Proteomes" id="UP000662782">
    <property type="component" value="Segment"/>
</dbReference>
<accession>A0A873WCW5</accession>
<protein>
    <submittedName>
        <fullName evidence="1">Uncharacterized protein</fullName>
    </submittedName>
</protein>
<reference evidence="1 2" key="1">
    <citation type="submission" date="2020-07" db="EMBL/GenBank/DDBJ databases">
        <title>Complete genome sequence of Klebsiella pneumoniae phage Miami.</title>
        <authorList>
            <person name="Mora D.A."/>
            <person name="Lessor L."/>
            <person name="Gill J."/>
            <person name="Liu M."/>
        </authorList>
    </citation>
    <scope>NUCLEOTIDE SEQUENCE [LARGE SCALE GENOMIC DNA]</scope>
</reference>
<organism evidence="1 2">
    <name type="scientific">Klebsiella phage Miami</name>
    <dbReference type="NCBI Taxonomy" id="2767581"/>
    <lineage>
        <taxon>Viruses</taxon>
        <taxon>Duplodnaviria</taxon>
        <taxon>Heunggongvirae</taxon>
        <taxon>Uroviricota</taxon>
        <taxon>Caudoviricetes</taxon>
        <taxon>Chimalliviridae</taxon>
        <taxon>Miamivirus</taxon>
        <taxon>Miamivirus miami</taxon>
    </lineage>
</organism>
<dbReference type="EMBL" id="MT701590">
    <property type="protein sequence ID" value="QPB09200.1"/>
    <property type="molecule type" value="Genomic_DNA"/>
</dbReference>
<evidence type="ECO:0000313" key="2">
    <source>
        <dbReference type="Proteomes" id="UP000662782"/>
    </source>
</evidence>